<protein>
    <submittedName>
        <fullName evidence="1">Uncharacterized protein</fullName>
    </submittedName>
</protein>
<proteinExistence type="predicted"/>
<dbReference type="EMBL" id="FNFK01000005">
    <property type="protein sequence ID" value="SDJ83276.1"/>
    <property type="molecule type" value="Genomic_DNA"/>
</dbReference>
<sequence>MSKLAIETQHIVDVFRKGYGALFSTSLSKVQPQMPKSQLGLFLKQSVKKQQRIIIQVNPTTHSDQINEYIGIPVFSPHSTQIIIKTASSRTTYLINAKDIRHIRLAK</sequence>
<dbReference type="AlphaFoldDB" id="A0A1G8WYW9"/>
<keyword evidence="2" id="KW-1185">Reference proteome</keyword>
<organism evidence="1 2">
    <name type="scientific">Alkalibacterium thalassium</name>
    <dbReference type="NCBI Taxonomy" id="426701"/>
    <lineage>
        <taxon>Bacteria</taxon>
        <taxon>Bacillati</taxon>
        <taxon>Bacillota</taxon>
        <taxon>Bacilli</taxon>
        <taxon>Lactobacillales</taxon>
        <taxon>Carnobacteriaceae</taxon>
        <taxon>Alkalibacterium</taxon>
    </lineage>
</organism>
<reference evidence="2" key="1">
    <citation type="submission" date="2016-10" db="EMBL/GenBank/DDBJ databases">
        <authorList>
            <person name="Varghese N."/>
            <person name="Submissions S."/>
        </authorList>
    </citation>
    <scope>NUCLEOTIDE SEQUENCE [LARGE SCALE GENOMIC DNA]</scope>
    <source>
        <strain evidence="2">DSM 19181</strain>
    </source>
</reference>
<dbReference type="RefSeq" id="WP_091264989.1">
    <property type="nucleotide sequence ID" value="NZ_FNFK01000005.1"/>
</dbReference>
<gene>
    <name evidence="1" type="ORF">SAMN04488098_100542</name>
</gene>
<accession>A0A1G8WYW9</accession>
<evidence type="ECO:0000313" key="2">
    <source>
        <dbReference type="Proteomes" id="UP000199433"/>
    </source>
</evidence>
<evidence type="ECO:0000313" key="1">
    <source>
        <dbReference type="EMBL" id="SDJ83276.1"/>
    </source>
</evidence>
<dbReference type="OrthoDB" id="2156804at2"/>
<dbReference type="Proteomes" id="UP000199433">
    <property type="component" value="Unassembled WGS sequence"/>
</dbReference>
<name>A0A1G8WYW9_9LACT</name>